<accession>A0A4U9HFX2</accession>
<organism evidence="2 3">
    <name type="scientific">Serratia rubidaea</name>
    <name type="common">Serratia marinorubra</name>
    <dbReference type="NCBI Taxonomy" id="61652"/>
    <lineage>
        <taxon>Bacteria</taxon>
        <taxon>Pseudomonadati</taxon>
        <taxon>Pseudomonadota</taxon>
        <taxon>Gammaproteobacteria</taxon>
        <taxon>Enterobacterales</taxon>
        <taxon>Yersiniaceae</taxon>
        <taxon>Serratia</taxon>
    </lineage>
</organism>
<dbReference type="AlphaFoldDB" id="A0A4U9HFX2"/>
<reference evidence="2 3" key="1">
    <citation type="submission" date="2019-05" db="EMBL/GenBank/DDBJ databases">
        <authorList>
            <consortium name="Pathogen Informatics"/>
        </authorList>
    </citation>
    <scope>NUCLEOTIDE SEQUENCE [LARGE SCALE GENOMIC DNA]</scope>
    <source>
        <strain evidence="2 3">NCTC12971</strain>
    </source>
</reference>
<evidence type="ECO:0000313" key="3">
    <source>
        <dbReference type="Proteomes" id="UP000307968"/>
    </source>
</evidence>
<dbReference type="EMBL" id="LR590463">
    <property type="protein sequence ID" value="VTP62910.1"/>
    <property type="molecule type" value="Genomic_DNA"/>
</dbReference>
<name>A0A4U9HFX2_SERRU</name>
<proteinExistence type="predicted"/>
<keyword evidence="1" id="KW-0812">Transmembrane</keyword>
<dbReference type="Proteomes" id="UP000307968">
    <property type="component" value="Chromosome"/>
</dbReference>
<evidence type="ECO:0000313" key="2">
    <source>
        <dbReference type="EMBL" id="VTP62910.1"/>
    </source>
</evidence>
<protein>
    <submittedName>
        <fullName evidence="2">Uncharacterized protein</fullName>
    </submittedName>
</protein>
<keyword evidence="1" id="KW-1133">Transmembrane helix</keyword>
<evidence type="ECO:0000256" key="1">
    <source>
        <dbReference type="SAM" id="Phobius"/>
    </source>
</evidence>
<gene>
    <name evidence="2" type="ORF">NCTC12971_02876</name>
</gene>
<keyword evidence="1" id="KW-0472">Membrane</keyword>
<feature type="transmembrane region" description="Helical" evidence="1">
    <location>
        <begin position="27"/>
        <end position="48"/>
    </location>
</feature>
<sequence length="68" mass="7631">MNKMEQCRRTLAASSHWANRRDMVNQAIGASLPWLASVNIAFAMLVALRNLLFPVLTPRCISTPLSLY</sequence>